<organism evidence="1 2">
    <name type="scientific">Streptomyces niveiscabiei</name>
    <dbReference type="NCBI Taxonomy" id="164115"/>
    <lineage>
        <taxon>Bacteria</taxon>
        <taxon>Bacillati</taxon>
        <taxon>Actinomycetota</taxon>
        <taxon>Actinomycetes</taxon>
        <taxon>Kitasatosporales</taxon>
        <taxon>Streptomycetaceae</taxon>
        <taxon>Streptomyces</taxon>
    </lineage>
</organism>
<comment type="caution">
    <text evidence="1">The sequence shown here is derived from an EMBL/GenBank/DDBJ whole genome shotgun (WGS) entry which is preliminary data.</text>
</comment>
<dbReference type="Proteomes" id="UP001631957">
    <property type="component" value="Unassembled WGS sequence"/>
</dbReference>
<evidence type="ECO:0000313" key="1">
    <source>
        <dbReference type="EMBL" id="MFM9615509.1"/>
    </source>
</evidence>
<evidence type="ECO:0000313" key="2">
    <source>
        <dbReference type="Proteomes" id="UP001631957"/>
    </source>
</evidence>
<gene>
    <name evidence="1" type="ORF">ACKI18_43355</name>
</gene>
<keyword evidence="2" id="KW-1185">Reference proteome</keyword>
<reference evidence="1 2" key="1">
    <citation type="submission" date="2024-12" db="EMBL/GenBank/DDBJ databases">
        <title>Forecasting of Potato common scab and diversities of Pathogenic streptomyces spp. in china.</title>
        <authorList>
            <person name="Handique U."/>
            <person name="Wu J."/>
        </authorList>
    </citation>
    <scope>NUCLEOTIDE SEQUENCE [LARGE SCALE GENOMIC DNA]</scope>
    <source>
        <strain evidence="1 2">ZRIMU1530</strain>
    </source>
</reference>
<accession>A0ABW9I571</accession>
<dbReference type="RefSeq" id="WP_409123961.1">
    <property type="nucleotide sequence ID" value="NZ_JBJVNI010000036.1"/>
</dbReference>
<sequence>MQHRVRRIGVSLQPGPTRALLEEFRAGREAAVAEETALAEDLEGGAAVGDTGDRNAEFPRGVVQEPVQILVLDEGVREQQDEIARSVFHGNALSGGPAGDPARELSYVKDRCGFQQG</sequence>
<proteinExistence type="predicted"/>
<protein>
    <submittedName>
        <fullName evidence="1">Uncharacterized protein</fullName>
    </submittedName>
</protein>
<name>A0ABW9I571_9ACTN</name>
<dbReference type="EMBL" id="JBJVNI010000036">
    <property type="protein sequence ID" value="MFM9615509.1"/>
    <property type="molecule type" value="Genomic_DNA"/>
</dbReference>